<keyword evidence="3" id="KW-0430">Lectin</keyword>
<dbReference type="InterPro" id="IPR007110">
    <property type="entry name" value="Ig-like_dom"/>
</dbReference>
<evidence type="ECO:0000256" key="5">
    <source>
        <dbReference type="ARBA" id="ARBA00022989"/>
    </source>
</evidence>
<feature type="domain" description="Ig-like" evidence="11">
    <location>
        <begin position="34"/>
        <end position="101"/>
    </location>
</feature>
<dbReference type="InterPro" id="IPR051036">
    <property type="entry name" value="SIGLEC"/>
</dbReference>
<dbReference type="GO" id="GO:0033691">
    <property type="term" value="F:sialic acid binding"/>
    <property type="evidence" value="ECO:0007669"/>
    <property type="project" value="TreeGrafter"/>
</dbReference>
<evidence type="ECO:0000256" key="8">
    <source>
        <dbReference type="SAM" id="MobiDB-lite"/>
    </source>
</evidence>
<keyword evidence="5 9" id="KW-1133">Transmembrane helix</keyword>
<feature type="transmembrane region" description="Helical" evidence="9">
    <location>
        <begin position="309"/>
        <end position="330"/>
    </location>
</feature>
<dbReference type="AlphaFoldDB" id="A0A3B3X133"/>
<dbReference type="SMART" id="SM00409">
    <property type="entry name" value="IG"/>
    <property type="match status" value="2"/>
</dbReference>
<evidence type="ECO:0000256" key="10">
    <source>
        <dbReference type="SAM" id="SignalP"/>
    </source>
</evidence>
<feature type="region of interest" description="Disordered" evidence="8">
    <location>
        <begin position="395"/>
        <end position="447"/>
    </location>
</feature>
<dbReference type="InterPro" id="IPR003599">
    <property type="entry name" value="Ig_sub"/>
</dbReference>
<dbReference type="Pfam" id="PF13927">
    <property type="entry name" value="Ig_3"/>
    <property type="match status" value="1"/>
</dbReference>
<evidence type="ECO:0000256" key="3">
    <source>
        <dbReference type="ARBA" id="ARBA00022734"/>
    </source>
</evidence>
<dbReference type="PANTHER" id="PTHR12035:SF128">
    <property type="entry name" value="BRANCHED CHAIN KETO ACID DEHYDROGENASE E1 SUBUNIT BETA,-LIKE-RELATED"/>
    <property type="match status" value="1"/>
</dbReference>
<evidence type="ECO:0000256" key="2">
    <source>
        <dbReference type="ARBA" id="ARBA00022692"/>
    </source>
</evidence>
<keyword evidence="10" id="KW-0732">Signal</keyword>
<evidence type="ECO:0000256" key="9">
    <source>
        <dbReference type="SAM" id="Phobius"/>
    </source>
</evidence>
<dbReference type="PANTHER" id="PTHR12035">
    <property type="entry name" value="SIALIC ACID BINDING IMMUNOGLOBULIN-LIKE LECTIN"/>
    <property type="match status" value="1"/>
</dbReference>
<dbReference type="CDD" id="cd00096">
    <property type="entry name" value="Ig"/>
    <property type="match status" value="1"/>
</dbReference>
<dbReference type="Gene3D" id="2.60.40.10">
    <property type="entry name" value="Immunoglobulins"/>
    <property type="match status" value="3"/>
</dbReference>
<dbReference type="STRING" id="48701.ENSPMEP00000008757"/>
<keyword evidence="4" id="KW-0130">Cell adhesion</keyword>
<proteinExistence type="inferred from homology"/>
<feature type="compositionally biased region" description="Basic and acidic residues" evidence="8">
    <location>
        <begin position="403"/>
        <end position="413"/>
    </location>
</feature>
<feature type="signal peptide" evidence="10">
    <location>
        <begin position="1"/>
        <end position="17"/>
    </location>
</feature>
<dbReference type="InterPro" id="IPR013783">
    <property type="entry name" value="Ig-like_fold"/>
</dbReference>
<dbReference type="SMART" id="SM00408">
    <property type="entry name" value="IGc2"/>
    <property type="match status" value="1"/>
</dbReference>
<dbReference type="InterPro" id="IPR003598">
    <property type="entry name" value="Ig_sub2"/>
</dbReference>
<reference evidence="12" key="2">
    <citation type="submission" date="2025-09" db="UniProtKB">
        <authorList>
            <consortium name="Ensembl"/>
        </authorList>
    </citation>
    <scope>IDENTIFICATION</scope>
</reference>
<dbReference type="GO" id="GO:0030246">
    <property type="term" value="F:carbohydrate binding"/>
    <property type="evidence" value="ECO:0007669"/>
    <property type="project" value="UniProtKB-KW"/>
</dbReference>
<dbReference type="Ensembl" id="ENSPMET00000001916.1">
    <property type="protein sequence ID" value="ENSPMEP00000008757.1"/>
    <property type="gene ID" value="ENSPMEG00000010527.1"/>
</dbReference>
<dbReference type="GO" id="GO:0005886">
    <property type="term" value="C:plasma membrane"/>
    <property type="evidence" value="ECO:0007669"/>
    <property type="project" value="TreeGrafter"/>
</dbReference>
<dbReference type="PROSITE" id="PS50835">
    <property type="entry name" value="IG_LIKE"/>
    <property type="match status" value="2"/>
</dbReference>
<evidence type="ECO:0000256" key="1">
    <source>
        <dbReference type="ARBA" id="ARBA00004479"/>
    </source>
</evidence>
<feature type="region of interest" description="Disordered" evidence="8">
    <location>
        <begin position="355"/>
        <end position="379"/>
    </location>
</feature>
<dbReference type="Proteomes" id="UP000261480">
    <property type="component" value="Unplaced"/>
</dbReference>
<evidence type="ECO:0000256" key="4">
    <source>
        <dbReference type="ARBA" id="ARBA00022889"/>
    </source>
</evidence>
<accession>A0A3B3X133</accession>
<keyword evidence="6 9" id="KW-0472">Membrane</keyword>
<sequence>MFILTWLILLFISSSSASSEMSGNLTLMIPPLTEGQQTNLTCTANPCSTGETPVVAWKCTKSMENTSFNINNVTESQKRNSTVTFKPSVTHHGSTVTCQVTCPNSITANVTEVLNATYVNKLEISGDKTINEGDALNLTCRFDGFPQTLLIWTKLGSNTSMTNGTGAATLFMSKVTEKDSGQYMCTAQNQNRNLTVDVAVRLRPQILDQSDCKSQQDVLTCVCISQGFPSPTITWEPLQNPINYSISTVVLNHTVTSTVSINMKGVSNISAVCISSNTNGKTSRNLSITEVEGEGNITNYLWTFTQMGIIIPFLIGVLVSAFISCLLWLCCRKKHKSHGSTSETLEMVMTQETNGGHTVDYEPIPARGTAGGSNGSEAGTSDIEYSDIHLLIKQDAASPSGNKPKEEVTDYAKIKPKRERKMEEGEGREEEEEMKLASVPEDEESETVAVYSNVTNLKDQM</sequence>
<dbReference type="GO" id="GO:0007155">
    <property type="term" value="P:cell adhesion"/>
    <property type="evidence" value="ECO:0007669"/>
    <property type="project" value="UniProtKB-KW"/>
</dbReference>
<dbReference type="InterPro" id="IPR036179">
    <property type="entry name" value="Ig-like_dom_sf"/>
</dbReference>
<comment type="similarity">
    <text evidence="7">Belongs to the immunoglobulin superfamily. SIGLEC (sialic acid binding Ig-like lectin) family.</text>
</comment>
<evidence type="ECO:0000313" key="13">
    <source>
        <dbReference type="Proteomes" id="UP000261480"/>
    </source>
</evidence>
<protein>
    <recommendedName>
        <fullName evidence="11">Ig-like domain-containing protein</fullName>
    </recommendedName>
</protein>
<evidence type="ECO:0000256" key="7">
    <source>
        <dbReference type="ARBA" id="ARBA00038361"/>
    </source>
</evidence>
<keyword evidence="13" id="KW-1185">Reference proteome</keyword>
<reference evidence="12" key="1">
    <citation type="submission" date="2025-08" db="UniProtKB">
        <authorList>
            <consortium name="Ensembl"/>
        </authorList>
    </citation>
    <scope>IDENTIFICATION</scope>
</reference>
<organism evidence="12 13">
    <name type="scientific">Poecilia mexicana</name>
    <dbReference type="NCBI Taxonomy" id="48701"/>
    <lineage>
        <taxon>Eukaryota</taxon>
        <taxon>Metazoa</taxon>
        <taxon>Chordata</taxon>
        <taxon>Craniata</taxon>
        <taxon>Vertebrata</taxon>
        <taxon>Euteleostomi</taxon>
        <taxon>Actinopterygii</taxon>
        <taxon>Neopterygii</taxon>
        <taxon>Teleostei</taxon>
        <taxon>Neoteleostei</taxon>
        <taxon>Acanthomorphata</taxon>
        <taxon>Ovalentaria</taxon>
        <taxon>Atherinomorphae</taxon>
        <taxon>Cyprinodontiformes</taxon>
        <taxon>Poeciliidae</taxon>
        <taxon>Poeciliinae</taxon>
        <taxon>Poecilia</taxon>
    </lineage>
</organism>
<evidence type="ECO:0000256" key="6">
    <source>
        <dbReference type="ARBA" id="ARBA00023136"/>
    </source>
</evidence>
<feature type="domain" description="Ig-like" evidence="11">
    <location>
        <begin position="103"/>
        <end position="195"/>
    </location>
</feature>
<name>A0A3B3X133_9TELE</name>
<comment type="subcellular location">
    <subcellularLocation>
        <location evidence="1">Membrane</location>
        <topology evidence="1">Single-pass type I membrane protein</topology>
    </subcellularLocation>
</comment>
<dbReference type="SUPFAM" id="SSF48726">
    <property type="entry name" value="Immunoglobulin"/>
    <property type="match status" value="2"/>
</dbReference>
<evidence type="ECO:0000259" key="11">
    <source>
        <dbReference type="PROSITE" id="PS50835"/>
    </source>
</evidence>
<evidence type="ECO:0000313" key="12">
    <source>
        <dbReference type="Ensembl" id="ENSPMEP00000008757.1"/>
    </source>
</evidence>
<feature type="chain" id="PRO_5017317732" description="Ig-like domain-containing protein" evidence="10">
    <location>
        <begin position="18"/>
        <end position="461"/>
    </location>
</feature>
<keyword evidence="2 9" id="KW-0812">Transmembrane</keyword>